<dbReference type="Proteomes" id="UP000036987">
    <property type="component" value="Unassembled WGS sequence"/>
</dbReference>
<comment type="pathway">
    <text evidence="14">Lipid metabolism; oxylipin biosynthesis.</text>
</comment>
<dbReference type="GO" id="GO:0006633">
    <property type="term" value="P:fatty acid biosynthetic process"/>
    <property type="evidence" value="ECO:0007669"/>
    <property type="project" value="UniProtKB-KW"/>
</dbReference>
<keyword evidence="9 13" id="KW-0408">Iron</keyword>
<evidence type="ECO:0000256" key="6">
    <source>
        <dbReference type="ARBA" id="ARBA00022832"/>
    </source>
</evidence>
<dbReference type="Gene3D" id="4.10.375.10">
    <property type="entry name" value="Lipoxygenase-1, Domain 2"/>
    <property type="match status" value="1"/>
</dbReference>
<comment type="caution">
    <text evidence="18">The sequence shown here is derived from an EMBL/GenBank/DDBJ whole genome shotgun (WGS) entry which is preliminary data.</text>
</comment>
<dbReference type="EMBL" id="LFYR01001945">
    <property type="protein sequence ID" value="KMZ58370.1"/>
    <property type="molecule type" value="Genomic_DNA"/>
</dbReference>
<dbReference type="PANTHER" id="PTHR11771">
    <property type="entry name" value="LIPOXYGENASE"/>
    <property type="match status" value="1"/>
</dbReference>
<dbReference type="SUPFAM" id="SSF48484">
    <property type="entry name" value="Lipoxigenase"/>
    <property type="match status" value="1"/>
</dbReference>
<keyword evidence="7 13" id="KW-0223">Dioxygenase</keyword>
<comment type="similarity">
    <text evidence="2 13">Belongs to the lipoxygenase family.</text>
</comment>
<keyword evidence="4 13" id="KW-0479">Metal-binding</keyword>
<dbReference type="InterPro" id="IPR020834">
    <property type="entry name" value="LipOase_CS"/>
</dbReference>
<evidence type="ECO:0000256" key="15">
    <source>
        <dbReference type="SAM" id="MobiDB-lite"/>
    </source>
</evidence>
<evidence type="ECO:0000256" key="8">
    <source>
        <dbReference type="ARBA" id="ARBA00023002"/>
    </source>
</evidence>
<feature type="domain" description="PLAT" evidence="16">
    <location>
        <begin position="15"/>
        <end position="150"/>
    </location>
</feature>
<dbReference type="SMART" id="SM00308">
    <property type="entry name" value="LH2"/>
    <property type="match status" value="1"/>
</dbReference>
<evidence type="ECO:0000256" key="10">
    <source>
        <dbReference type="ARBA" id="ARBA00023098"/>
    </source>
</evidence>
<comment type="cofactor">
    <cofactor evidence="1 13">
        <name>Fe cation</name>
        <dbReference type="ChEBI" id="CHEBI:24875"/>
    </cofactor>
</comment>
<dbReference type="GO" id="GO:0031408">
    <property type="term" value="P:oxylipin biosynthetic process"/>
    <property type="evidence" value="ECO:0007669"/>
    <property type="project" value="UniProtKB-UniRule"/>
</dbReference>
<dbReference type="InterPro" id="IPR001246">
    <property type="entry name" value="LipOase_plant"/>
</dbReference>
<evidence type="ECO:0000256" key="1">
    <source>
        <dbReference type="ARBA" id="ARBA00001962"/>
    </source>
</evidence>
<organism evidence="18 19">
    <name type="scientific">Zostera marina</name>
    <name type="common">Eelgrass</name>
    <dbReference type="NCBI Taxonomy" id="29655"/>
    <lineage>
        <taxon>Eukaryota</taxon>
        <taxon>Viridiplantae</taxon>
        <taxon>Streptophyta</taxon>
        <taxon>Embryophyta</taxon>
        <taxon>Tracheophyta</taxon>
        <taxon>Spermatophyta</taxon>
        <taxon>Magnoliopsida</taxon>
        <taxon>Liliopsida</taxon>
        <taxon>Zosteraceae</taxon>
        <taxon>Zostera</taxon>
    </lineage>
</organism>
<dbReference type="InterPro" id="IPR001024">
    <property type="entry name" value="PLAT/LH2_dom"/>
</dbReference>
<keyword evidence="11 14" id="KW-0275">Fatty acid biosynthesis</keyword>
<proteinExistence type="inferred from homology"/>
<accession>A0A0K9NQW4</accession>
<feature type="domain" description="Lipoxygenase" evidence="17">
    <location>
        <begin position="153"/>
        <end position="862"/>
    </location>
</feature>
<reference evidence="19" key="1">
    <citation type="journal article" date="2016" name="Nature">
        <title>The genome of the seagrass Zostera marina reveals angiosperm adaptation to the sea.</title>
        <authorList>
            <person name="Olsen J.L."/>
            <person name="Rouze P."/>
            <person name="Verhelst B."/>
            <person name="Lin Y.-C."/>
            <person name="Bayer T."/>
            <person name="Collen J."/>
            <person name="Dattolo E."/>
            <person name="De Paoli E."/>
            <person name="Dittami S."/>
            <person name="Maumus F."/>
            <person name="Michel G."/>
            <person name="Kersting A."/>
            <person name="Lauritano C."/>
            <person name="Lohaus R."/>
            <person name="Toepel M."/>
            <person name="Tonon T."/>
            <person name="Vanneste K."/>
            <person name="Amirebrahimi M."/>
            <person name="Brakel J."/>
            <person name="Bostroem C."/>
            <person name="Chovatia M."/>
            <person name="Grimwood J."/>
            <person name="Jenkins J.W."/>
            <person name="Jueterbock A."/>
            <person name="Mraz A."/>
            <person name="Stam W.T."/>
            <person name="Tice H."/>
            <person name="Bornberg-Bauer E."/>
            <person name="Green P.J."/>
            <person name="Pearson G.A."/>
            <person name="Procaccini G."/>
            <person name="Duarte C.M."/>
            <person name="Schmutz J."/>
            <person name="Reusch T.B.H."/>
            <person name="Van de Peer Y."/>
        </authorList>
    </citation>
    <scope>NUCLEOTIDE SEQUENCE [LARGE SCALE GENOMIC DNA]</scope>
    <source>
        <strain evidence="19">cv. Finnish</strain>
    </source>
</reference>
<dbReference type="GO" id="GO:0016702">
    <property type="term" value="F:oxidoreductase activity, acting on single donors with incorporation of molecular oxygen, incorporation of two atoms of oxygen"/>
    <property type="evidence" value="ECO:0000318"/>
    <property type="project" value="GO_Central"/>
</dbReference>
<evidence type="ECO:0000256" key="11">
    <source>
        <dbReference type="ARBA" id="ARBA00023160"/>
    </source>
</evidence>
<evidence type="ECO:0000256" key="3">
    <source>
        <dbReference type="ARBA" id="ARBA00022516"/>
    </source>
</evidence>
<dbReference type="FunFam" id="3.10.450.60:FF:000002">
    <property type="entry name" value="Lipoxygenase"/>
    <property type="match status" value="1"/>
</dbReference>
<dbReference type="SUPFAM" id="SSF49723">
    <property type="entry name" value="Lipase/lipooxygenase domain (PLAT/LH2 domain)"/>
    <property type="match status" value="1"/>
</dbReference>
<name>A0A0K9NQW4_ZOSMR</name>
<comment type="function">
    <text evidence="14">Plant lipoxygenase may be involved in a number of diverse aspects of plant physiology including growth and development, pest resistance, and senescence or responses to wounding.</text>
</comment>
<keyword evidence="5 14" id="KW-0925">Oxylipin biosynthesis</keyword>
<dbReference type="Pfam" id="PF01477">
    <property type="entry name" value="PLAT"/>
    <property type="match status" value="1"/>
</dbReference>
<dbReference type="Pfam" id="PF00305">
    <property type="entry name" value="Lipoxygenase"/>
    <property type="match status" value="1"/>
</dbReference>
<dbReference type="InterPro" id="IPR036226">
    <property type="entry name" value="LipOase_C_sf"/>
</dbReference>
<evidence type="ECO:0000313" key="19">
    <source>
        <dbReference type="Proteomes" id="UP000036987"/>
    </source>
</evidence>
<dbReference type="InterPro" id="IPR036392">
    <property type="entry name" value="PLAT/LH2_dom_sf"/>
</dbReference>
<dbReference type="PRINTS" id="PR00468">
    <property type="entry name" value="PLTLPOXGNASE"/>
</dbReference>
<dbReference type="UniPathway" id="UPA00382"/>
<dbReference type="InterPro" id="IPR020833">
    <property type="entry name" value="LipOase_Fe_BS"/>
</dbReference>
<gene>
    <name evidence="18" type="ORF">ZOSMA_77G00290</name>
</gene>
<dbReference type="InterPro" id="IPR027433">
    <property type="entry name" value="Lipoxygenase_dom_3"/>
</dbReference>
<dbReference type="OrthoDB" id="407298at2759"/>
<comment type="caution">
    <text evidence="12">Lacks conserved residue(s) required for the propagation of feature annotation.</text>
</comment>
<evidence type="ECO:0000313" key="18">
    <source>
        <dbReference type="EMBL" id="KMZ58370.1"/>
    </source>
</evidence>
<evidence type="ECO:0000256" key="9">
    <source>
        <dbReference type="ARBA" id="ARBA00023004"/>
    </source>
</evidence>
<evidence type="ECO:0000256" key="12">
    <source>
        <dbReference type="PROSITE-ProRule" id="PRU00152"/>
    </source>
</evidence>
<evidence type="ECO:0000256" key="2">
    <source>
        <dbReference type="ARBA" id="ARBA00009419"/>
    </source>
</evidence>
<dbReference type="STRING" id="29655.A0A0K9NQW4"/>
<keyword evidence="6" id="KW-0276">Fatty acid metabolism</keyword>
<evidence type="ECO:0000256" key="14">
    <source>
        <dbReference type="RuleBase" id="RU003975"/>
    </source>
</evidence>
<dbReference type="FunFam" id="1.20.245.10:FF:000002">
    <property type="entry name" value="Lipoxygenase"/>
    <property type="match status" value="1"/>
</dbReference>
<sequence length="862" mass="96982">MEAQGTIIVKGTVCLVRRSVSGLGDIVDTYLDCFQDLTGNSISFQLVSATVPDPNLEGKGKLGKITYMTKNFNNLPENSPKQWDLGVQFEWDAALGTPGAVIVRSGQRREFYLKTLILEGVPGPKSRIVFVCNSWVYSADKYTYDRIFFVNDAYLPKDMPEPLRKYRQDELSHLKGGDLPGQLVESDRVYDYAYYNDLGNPDSSPDLARPVLGGSTDYPYPRRGRTSRPPTQSDPNSEEIVSLLSSLDVYVPPDEKFDGLKSEDVLTDVIRAVVKAIWPGLDSVLDTTPNRFDSLEDMHTQMYDETLELSTVDINQNKPAKCFPIIEIIKKVFSGNRGFEWPKYSIPHVIQSQPFAWRSDEEFAREMLAGVNPVVISRLEAFPPTSKLDKTIFGDQTSKITAAHIKKFLNGLSPEEAVRHNRMYILNHHDALIPYINRINSDTGSKVYASRTLLFLEDDGTLMPVAIELSLPHEDMRKGCASQRIFTPEKGGVEGSVWQLAKAYAAVNDAGIHQLVSHWLNTHAVIEPFVIATNRQLSVVHPIHKLLNPHYRDTMNINALARQILISAGGIVETTQFPGKYSMEMSSAVYKDWKFTDQSLPNDLLKRGVAVEDPTAPNKVRLLIKDYPYAMDGLSIWGAIETWVNDYCRIYYKTDAEVKCDEELVAWWKEIREVGHGDKKDETWWPTMDSVSNLTYICSTIIWISSALHAAVNFGQYPYGGYLPNRPTISRKLMPEEGSDDYKELEIDPENMFLEIITSQLQTLLGVSVIEILSRHSSDEVYLGQTVTKEWTSEAQALIAFKNFGKKLEEIEGEIVRKNKNKTLKNRNGPVNMPYELLYPNTSDLSGIGGITAKGIPNSVSI</sequence>
<dbReference type="PROSITE" id="PS00711">
    <property type="entry name" value="LIPOXYGENASE_1"/>
    <property type="match status" value="1"/>
</dbReference>
<evidence type="ECO:0000259" key="17">
    <source>
        <dbReference type="PROSITE" id="PS51393"/>
    </source>
</evidence>
<feature type="region of interest" description="Disordered" evidence="15">
    <location>
        <begin position="201"/>
        <end position="238"/>
    </location>
</feature>
<keyword evidence="10" id="KW-0443">Lipid metabolism</keyword>
<dbReference type="Gene3D" id="1.20.245.10">
    <property type="entry name" value="Lipoxygenase-1, Domain 5"/>
    <property type="match status" value="1"/>
</dbReference>
<dbReference type="InterPro" id="IPR000907">
    <property type="entry name" value="LipOase"/>
</dbReference>
<dbReference type="EC" id="1.13.11.-" evidence="14"/>
<evidence type="ECO:0000256" key="13">
    <source>
        <dbReference type="RuleBase" id="RU003974"/>
    </source>
</evidence>
<evidence type="ECO:0000256" key="5">
    <source>
        <dbReference type="ARBA" id="ARBA00022767"/>
    </source>
</evidence>
<dbReference type="PROSITE" id="PS50095">
    <property type="entry name" value="PLAT"/>
    <property type="match status" value="1"/>
</dbReference>
<protein>
    <recommendedName>
        <fullName evidence="14">Lipoxygenase</fullName>
        <ecNumber evidence="14">1.13.11.-</ecNumber>
    </recommendedName>
</protein>
<dbReference type="InterPro" id="IPR013819">
    <property type="entry name" value="LipOase_C"/>
</dbReference>
<dbReference type="PROSITE" id="PS00081">
    <property type="entry name" value="LIPOXYGENASE_2"/>
    <property type="match status" value="1"/>
</dbReference>
<evidence type="ECO:0000259" key="16">
    <source>
        <dbReference type="PROSITE" id="PS50095"/>
    </source>
</evidence>
<dbReference type="Gene3D" id="3.10.450.60">
    <property type="match status" value="1"/>
</dbReference>
<dbReference type="PRINTS" id="PR00087">
    <property type="entry name" value="LIPOXYGENASE"/>
</dbReference>
<dbReference type="GO" id="GO:0034440">
    <property type="term" value="P:lipid oxidation"/>
    <property type="evidence" value="ECO:0000318"/>
    <property type="project" value="GO_Central"/>
</dbReference>
<dbReference type="Gene3D" id="2.60.60.20">
    <property type="entry name" value="PLAT/LH2 domain"/>
    <property type="match status" value="1"/>
</dbReference>
<evidence type="ECO:0000256" key="7">
    <source>
        <dbReference type="ARBA" id="ARBA00022964"/>
    </source>
</evidence>
<keyword evidence="19" id="KW-1185">Reference proteome</keyword>
<evidence type="ECO:0000256" key="4">
    <source>
        <dbReference type="ARBA" id="ARBA00022723"/>
    </source>
</evidence>
<dbReference type="GO" id="GO:0046872">
    <property type="term" value="F:metal ion binding"/>
    <property type="evidence" value="ECO:0007669"/>
    <property type="project" value="UniProtKB-UniRule"/>
</dbReference>
<dbReference type="AlphaFoldDB" id="A0A0K9NQW4"/>
<keyword evidence="8 13" id="KW-0560">Oxidoreductase</keyword>
<keyword evidence="3 14" id="KW-0444">Lipid biosynthesis</keyword>
<dbReference type="Gene3D" id="4.10.372.10">
    <property type="entry name" value="Lipoxygenase-1, Domain 3"/>
    <property type="match status" value="1"/>
</dbReference>
<dbReference type="OMA" id="DIKDASW"/>
<dbReference type="PROSITE" id="PS51393">
    <property type="entry name" value="LIPOXYGENASE_3"/>
    <property type="match status" value="1"/>
</dbReference>